<reference evidence="3" key="2">
    <citation type="submission" date="2017-02" db="UniProtKB">
        <authorList>
            <consortium name="WormBaseParasite"/>
        </authorList>
    </citation>
    <scope>IDENTIFICATION</scope>
</reference>
<name>A0A0K0D6Q2_ANGCA</name>
<evidence type="ECO:0000313" key="3">
    <source>
        <dbReference type="WBParaSite" id="ACAC_0000574701-mRNA-1"/>
    </source>
</evidence>
<dbReference type="Proteomes" id="UP000035642">
    <property type="component" value="Unassembled WGS sequence"/>
</dbReference>
<accession>A0A0K0D6Q2</accession>
<dbReference type="WBParaSite" id="ACAC_0000574701-mRNA-1">
    <property type="protein sequence ID" value="ACAC_0000574701-mRNA-1"/>
    <property type="gene ID" value="ACAC_0000574701"/>
</dbReference>
<evidence type="ECO:0000313" key="2">
    <source>
        <dbReference type="Proteomes" id="UP000035642"/>
    </source>
</evidence>
<proteinExistence type="predicted"/>
<feature type="compositionally biased region" description="Polar residues" evidence="1">
    <location>
        <begin position="88"/>
        <end position="99"/>
    </location>
</feature>
<feature type="region of interest" description="Disordered" evidence="1">
    <location>
        <begin position="85"/>
        <end position="109"/>
    </location>
</feature>
<sequence length="109" mass="11777">MEVLQTSDSGLTIEMTGCDLCNSTGSKPINNVSHDQSGTIVGRRDGYEEEVVPYTCTIRHLKTNQLGEEEIAAMATLEKLSLEAHEASGTTGSDHSNVIQGEAIQQLRQ</sequence>
<evidence type="ECO:0000256" key="1">
    <source>
        <dbReference type="SAM" id="MobiDB-lite"/>
    </source>
</evidence>
<dbReference type="AlphaFoldDB" id="A0A0K0D6Q2"/>
<reference evidence="2" key="1">
    <citation type="submission" date="2012-09" db="EMBL/GenBank/DDBJ databases">
        <authorList>
            <person name="Martin A.A."/>
        </authorList>
    </citation>
    <scope>NUCLEOTIDE SEQUENCE</scope>
</reference>
<protein>
    <submittedName>
        <fullName evidence="3">Zpr1 domain-containing protein</fullName>
    </submittedName>
</protein>
<keyword evidence="2" id="KW-1185">Reference proteome</keyword>
<organism evidence="2 3">
    <name type="scientific">Angiostrongylus cantonensis</name>
    <name type="common">Rat lungworm</name>
    <dbReference type="NCBI Taxonomy" id="6313"/>
    <lineage>
        <taxon>Eukaryota</taxon>
        <taxon>Metazoa</taxon>
        <taxon>Ecdysozoa</taxon>
        <taxon>Nematoda</taxon>
        <taxon>Chromadorea</taxon>
        <taxon>Rhabditida</taxon>
        <taxon>Rhabditina</taxon>
        <taxon>Rhabditomorpha</taxon>
        <taxon>Strongyloidea</taxon>
        <taxon>Metastrongylidae</taxon>
        <taxon>Angiostrongylus</taxon>
    </lineage>
</organism>